<dbReference type="InterPro" id="IPR027256">
    <property type="entry name" value="P-typ_ATPase_IB"/>
</dbReference>
<dbReference type="InterPro" id="IPR023214">
    <property type="entry name" value="HAD_sf"/>
</dbReference>
<feature type="compositionally biased region" description="Polar residues" evidence="7">
    <location>
        <begin position="79"/>
        <end position="92"/>
    </location>
</feature>
<feature type="compositionally biased region" description="Polar residues" evidence="7">
    <location>
        <begin position="1282"/>
        <end position="1291"/>
    </location>
</feature>
<dbReference type="KEGG" id="bsc:COCSADRAFT_156504"/>
<dbReference type="GO" id="GO:0016887">
    <property type="term" value="F:ATP hydrolysis activity"/>
    <property type="evidence" value="ECO:0007669"/>
    <property type="project" value="InterPro"/>
</dbReference>
<feature type="compositionally biased region" description="Basic and acidic residues" evidence="7">
    <location>
        <begin position="1295"/>
        <end position="1304"/>
    </location>
</feature>
<dbReference type="GO" id="GO:0008270">
    <property type="term" value="F:zinc ion binding"/>
    <property type="evidence" value="ECO:0007669"/>
    <property type="project" value="InterPro"/>
</dbReference>
<dbReference type="Gene3D" id="3.40.1110.10">
    <property type="entry name" value="Calcium-transporting ATPase, cytoplasmic domain N"/>
    <property type="match status" value="1"/>
</dbReference>
<evidence type="ECO:0000313" key="10">
    <source>
        <dbReference type="Proteomes" id="UP000016934"/>
    </source>
</evidence>
<dbReference type="STRING" id="665912.M2SLI5"/>
<feature type="region of interest" description="Disordered" evidence="7">
    <location>
        <begin position="347"/>
        <end position="371"/>
    </location>
</feature>
<dbReference type="GeneID" id="19131767"/>
<comment type="similarity">
    <text evidence="6">Belongs to the cation transport ATPase (P-type) (TC 3.A.3) family. Type IB subfamily.</text>
</comment>
<keyword evidence="6" id="KW-0547">Nucleotide-binding</keyword>
<feature type="compositionally biased region" description="Polar residues" evidence="7">
    <location>
        <begin position="158"/>
        <end position="169"/>
    </location>
</feature>
<feature type="compositionally biased region" description="Polar residues" evidence="7">
    <location>
        <begin position="362"/>
        <end position="371"/>
    </location>
</feature>
<dbReference type="Gene3D" id="4.10.240.10">
    <property type="entry name" value="Zn(2)-C6 fungal-type DNA-binding domain"/>
    <property type="match status" value="1"/>
</dbReference>
<dbReference type="PANTHER" id="PTHR46594:SF4">
    <property type="entry name" value="P-TYPE CATION-TRANSPORTING ATPASE"/>
    <property type="match status" value="1"/>
</dbReference>
<feature type="transmembrane region" description="Helical" evidence="6">
    <location>
        <begin position="458"/>
        <end position="475"/>
    </location>
</feature>
<reference evidence="10" key="2">
    <citation type="journal article" date="2013" name="PLoS Genet.">
        <title>Comparative genome structure, secondary metabolite, and effector coding capacity across Cochliobolus pathogens.</title>
        <authorList>
            <person name="Condon B.J."/>
            <person name="Leng Y."/>
            <person name="Wu D."/>
            <person name="Bushley K.E."/>
            <person name="Ohm R.A."/>
            <person name="Otillar R."/>
            <person name="Martin J."/>
            <person name="Schackwitz W."/>
            <person name="Grimwood J."/>
            <person name="MohdZainudin N."/>
            <person name="Xue C."/>
            <person name="Wang R."/>
            <person name="Manning V.A."/>
            <person name="Dhillon B."/>
            <person name="Tu Z.J."/>
            <person name="Steffenson B.J."/>
            <person name="Salamov A."/>
            <person name="Sun H."/>
            <person name="Lowry S."/>
            <person name="LaButti K."/>
            <person name="Han J."/>
            <person name="Copeland A."/>
            <person name="Lindquist E."/>
            <person name="Barry K."/>
            <person name="Schmutz J."/>
            <person name="Baker S.E."/>
            <person name="Ciuffetti L.M."/>
            <person name="Grigoriev I.V."/>
            <person name="Zhong S."/>
            <person name="Turgeon B.G."/>
        </authorList>
    </citation>
    <scope>NUCLEOTIDE SEQUENCE [LARGE SCALE GENOMIC DNA]</scope>
    <source>
        <strain evidence="10">ND90Pr / ATCC 201652</strain>
    </source>
</reference>
<feature type="transmembrane region" description="Helical" evidence="6">
    <location>
        <begin position="430"/>
        <end position="452"/>
    </location>
</feature>
<dbReference type="NCBIfam" id="TIGR01494">
    <property type="entry name" value="ATPase_P-type"/>
    <property type="match status" value="2"/>
</dbReference>
<dbReference type="Gene3D" id="3.30.70.100">
    <property type="match status" value="1"/>
</dbReference>
<dbReference type="InterPro" id="IPR023298">
    <property type="entry name" value="ATPase_P-typ_TM_dom_sf"/>
</dbReference>
<dbReference type="InterPro" id="IPR008250">
    <property type="entry name" value="ATPase_P-typ_transduc_dom_A_sf"/>
</dbReference>
<dbReference type="InterPro" id="IPR006121">
    <property type="entry name" value="HMA_dom"/>
</dbReference>
<feature type="transmembrane region" description="Helical" evidence="6">
    <location>
        <begin position="726"/>
        <end position="759"/>
    </location>
</feature>
<feature type="region of interest" description="Disordered" evidence="7">
    <location>
        <begin position="137"/>
        <end position="170"/>
    </location>
</feature>
<dbReference type="CDD" id="cd00371">
    <property type="entry name" value="HMA"/>
    <property type="match status" value="1"/>
</dbReference>
<keyword evidence="3 6" id="KW-0479">Metal-binding</keyword>
<dbReference type="PANTHER" id="PTHR46594">
    <property type="entry name" value="P-TYPE CATION-TRANSPORTING ATPASE"/>
    <property type="match status" value="1"/>
</dbReference>
<feature type="transmembrane region" description="Helical" evidence="6">
    <location>
        <begin position="1029"/>
        <end position="1052"/>
    </location>
</feature>
<dbReference type="Pfam" id="PF00122">
    <property type="entry name" value="E1-E2_ATPase"/>
    <property type="match status" value="1"/>
</dbReference>
<dbReference type="PRINTS" id="PR00119">
    <property type="entry name" value="CATATPASE"/>
</dbReference>
<dbReference type="InterPro" id="IPR023299">
    <property type="entry name" value="ATPase_P-typ_cyto_dom_N"/>
</dbReference>
<dbReference type="GO" id="GO:0016020">
    <property type="term" value="C:membrane"/>
    <property type="evidence" value="ECO:0007669"/>
    <property type="project" value="UniProtKB-SubCell"/>
</dbReference>
<evidence type="ECO:0000256" key="3">
    <source>
        <dbReference type="ARBA" id="ARBA00022723"/>
    </source>
</evidence>
<dbReference type="SUPFAM" id="SSF81653">
    <property type="entry name" value="Calcium ATPase, transduction domain A"/>
    <property type="match status" value="1"/>
</dbReference>
<feature type="transmembrane region" description="Helical" evidence="6">
    <location>
        <begin position="685"/>
        <end position="706"/>
    </location>
</feature>
<dbReference type="HOGENOM" id="CLU_001771_0_0_1"/>
<evidence type="ECO:0000256" key="5">
    <source>
        <dbReference type="ARBA" id="ARBA00023136"/>
    </source>
</evidence>
<sequence length="1304" mass="143829">METRMLSPEDGTHHTHKLRLASGHSRPVSPGTPNPYAKTYPVRNPYAQPAEPTSQQHQRSPSVPHTPDISAVDRDGTLPEQTFRQASHQNPSDVFPSTPELASEMSEAERQRVVESKLHLEPPGKAPSLPLVQENLEPTPQRRTSSHSHVRIPKETAALSSQPKSCQDSTGHHRPFAAFSNCCLISRHNPSPATVPGISGGNPCGLKGGYSTATCNNSRDAEKGPPKFERVVLRIDGLKCGCCEGGLSRALDRIAAIRNYQVNTVLARVEFDLDVNILCVDDIIKLLTTKTGYNFEEHITFNGQVLEVVITDPWRLEHAGQPKGVIRVEAPERAPWRPLRRLRRRDKKTTLTDTSTDETVKNNNVNDSTKNPTHEISSIRISLTKIYYDPTKIGARTVFEHYQQYDPDICLAPLTIDPGIELGAKQTTRALLWFLPTLVLTIPVLVFAWAPVDHDQPAFLHASLALATLVQLVAFKEFVPGALRSLYHSHILEMDFLIAFSTTAAYGFSLASYIFKIRGKTLKIGSFFETSTLLVTLILLGRVINEFARFRATKSVSFRSLQIEEAILVSPCANDIWANVKTTRIDSRLLQYGDAFIVPPYTKVVTDGIVIYGGSNVDESMITGEFKPKAKGLSSEVFAGTTNQDGSLVVSLRKLPHENSIQKIATLVENAGLSKPKAQAVADRVAEYFVPVIALIGLAVFLYWLFIDRYFNEHTWKSAVLTAITYAIATLVVSCPCAIGLAVPMVILIASGVAARYGIILRDPQKLELVGEVTDVVFDKTGTLTCGRLDIVGVPRYRNTDRARVKGLMMGLLKDIKHPVAVGIMYYLMQDRIANKYYEPLEVNNIVSFPGQGIQGTCAKTGAVVRAGNADWLKISVIGQESNTRCYFTIAGDLQASFELKDRTRPGAEMVIEKLHGRGIQVHIVSGDTESAVDDTASALHIHKDNIKSRCRPDGKCTYIKDLQESGKIVMFIGDGTNDSAALKQADIGVHISQGSDVAKSAADIILMTTRLHDILILLDISDAAYRRIVANFTWSGLYNTVAIALASGVFVQVGRQIRIKPQWAGLGELISVLPVLLIAFQMQWRDYGSTYRLIENDYQKFEAPKRERVVRTRQSSSMDSAERCEISSPRLAKIDAVTSPSCSQCQSASTECHYQEGGKRGLPAAYIKALEERLAATETALSTTLIAIRNSATEHNIDAHLKGAGSNSLLRQRSKAEKMEDWKRLPLQTRDQLMAWLQAQEDEGLAATTAPQTNYNESTPELQIHAAAPPRTVLEHLETCNQPTGPNSLGCSPDSRRWTENYF</sequence>
<dbReference type="OMA" id="CCEGGLS"/>
<dbReference type="eggNOG" id="KOG0207">
    <property type="taxonomic scope" value="Eukaryota"/>
</dbReference>
<keyword evidence="6" id="KW-0067">ATP-binding</keyword>
<reference evidence="9 10" key="1">
    <citation type="journal article" date="2012" name="PLoS Pathog.">
        <title>Diverse lifestyles and strategies of plant pathogenesis encoded in the genomes of eighteen Dothideomycetes fungi.</title>
        <authorList>
            <person name="Ohm R.A."/>
            <person name="Feau N."/>
            <person name="Henrissat B."/>
            <person name="Schoch C.L."/>
            <person name="Horwitz B.A."/>
            <person name="Barry K.W."/>
            <person name="Condon B.J."/>
            <person name="Copeland A.C."/>
            <person name="Dhillon B."/>
            <person name="Glaser F."/>
            <person name="Hesse C.N."/>
            <person name="Kosti I."/>
            <person name="LaButti K."/>
            <person name="Lindquist E.A."/>
            <person name="Lucas S."/>
            <person name="Salamov A.A."/>
            <person name="Bradshaw R.E."/>
            <person name="Ciuffetti L."/>
            <person name="Hamelin R.C."/>
            <person name="Kema G.H.J."/>
            <person name="Lawrence C."/>
            <person name="Scott J.A."/>
            <person name="Spatafora J.W."/>
            <person name="Turgeon B.G."/>
            <person name="de Wit P.J.G.M."/>
            <person name="Zhong S."/>
            <person name="Goodwin S.B."/>
            <person name="Grigoriev I.V."/>
        </authorList>
    </citation>
    <scope>NUCLEOTIDE SEQUENCE [LARGE SCALE GENOMIC DNA]</scope>
    <source>
        <strain evidence="10">ND90Pr / ATCC 201652</strain>
    </source>
</reference>
<dbReference type="SUPFAM" id="SSF56784">
    <property type="entry name" value="HAD-like"/>
    <property type="match status" value="1"/>
</dbReference>
<dbReference type="NCBIfam" id="TIGR01525">
    <property type="entry name" value="ATPase-IB_hvy"/>
    <property type="match status" value="1"/>
</dbReference>
<dbReference type="InterPro" id="IPR059000">
    <property type="entry name" value="ATPase_P-type_domA"/>
</dbReference>
<dbReference type="Pfam" id="PF00702">
    <property type="entry name" value="Hydrolase"/>
    <property type="match status" value="1"/>
</dbReference>
<organism evidence="9 10">
    <name type="scientific">Cochliobolus sativus (strain ND90Pr / ATCC 201652)</name>
    <name type="common">Common root rot and spot blotch fungus</name>
    <name type="synonym">Bipolaris sorokiniana</name>
    <dbReference type="NCBI Taxonomy" id="665912"/>
    <lineage>
        <taxon>Eukaryota</taxon>
        <taxon>Fungi</taxon>
        <taxon>Dikarya</taxon>
        <taxon>Ascomycota</taxon>
        <taxon>Pezizomycotina</taxon>
        <taxon>Dothideomycetes</taxon>
        <taxon>Pleosporomycetidae</taxon>
        <taxon>Pleosporales</taxon>
        <taxon>Pleosporineae</taxon>
        <taxon>Pleosporaceae</taxon>
        <taxon>Bipolaris</taxon>
    </lineage>
</organism>
<protein>
    <recommendedName>
        <fullName evidence="8">P-type ATPase A domain-containing protein</fullName>
    </recommendedName>
</protein>
<evidence type="ECO:0000256" key="1">
    <source>
        <dbReference type="ARBA" id="ARBA00004370"/>
    </source>
</evidence>
<evidence type="ECO:0000256" key="4">
    <source>
        <dbReference type="ARBA" id="ARBA00022989"/>
    </source>
</evidence>
<proteinExistence type="inferred from homology"/>
<feature type="transmembrane region" description="Helical" evidence="6">
    <location>
        <begin position="496"/>
        <end position="515"/>
    </location>
</feature>
<gene>
    <name evidence="9" type="ORF">COCSADRAFT_156504</name>
</gene>
<dbReference type="GO" id="GO:0000981">
    <property type="term" value="F:DNA-binding transcription factor activity, RNA polymerase II-specific"/>
    <property type="evidence" value="ECO:0007669"/>
    <property type="project" value="InterPro"/>
</dbReference>
<dbReference type="InterPro" id="IPR036864">
    <property type="entry name" value="Zn2-C6_fun-type_DNA-bd_sf"/>
</dbReference>
<feature type="compositionally biased region" description="Polar residues" evidence="7">
    <location>
        <begin position="51"/>
        <end position="63"/>
    </location>
</feature>
<dbReference type="GO" id="GO:0019829">
    <property type="term" value="F:ATPase-coupled monoatomic cation transmembrane transporter activity"/>
    <property type="evidence" value="ECO:0007669"/>
    <property type="project" value="InterPro"/>
</dbReference>
<dbReference type="OrthoDB" id="432719at2759"/>
<dbReference type="GO" id="GO:0005524">
    <property type="term" value="F:ATP binding"/>
    <property type="evidence" value="ECO:0007669"/>
    <property type="project" value="UniProtKB-UniRule"/>
</dbReference>
<keyword evidence="4 6" id="KW-1133">Transmembrane helix</keyword>
<evidence type="ECO:0000259" key="8">
    <source>
        <dbReference type="Pfam" id="PF00122"/>
    </source>
</evidence>
<evidence type="ECO:0000256" key="6">
    <source>
        <dbReference type="RuleBase" id="RU362081"/>
    </source>
</evidence>
<dbReference type="PROSITE" id="PS00154">
    <property type="entry name" value="ATPASE_E1_E2"/>
    <property type="match status" value="1"/>
</dbReference>
<dbReference type="Gene3D" id="3.40.50.1000">
    <property type="entry name" value="HAD superfamily/HAD-like"/>
    <property type="match status" value="1"/>
</dbReference>
<keyword evidence="2 6" id="KW-0812">Transmembrane</keyword>
<feature type="domain" description="P-type ATPase A" evidence="8">
    <location>
        <begin position="578"/>
        <end position="669"/>
    </location>
</feature>
<comment type="subcellular location">
    <subcellularLocation>
        <location evidence="1 6">Membrane</location>
    </subcellularLocation>
</comment>
<name>M2SLI5_COCSN</name>
<accession>M2SLI5</accession>
<dbReference type="InterPro" id="IPR001757">
    <property type="entry name" value="P_typ_ATPase"/>
</dbReference>
<dbReference type="RefSeq" id="XP_007695753.1">
    <property type="nucleotide sequence ID" value="XM_007697563.1"/>
</dbReference>
<dbReference type="SUPFAM" id="SSF81665">
    <property type="entry name" value="Calcium ATPase, transmembrane domain M"/>
    <property type="match status" value="1"/>
</dbReference>
<evidence type="ECO:0000256" key="2">
    <source>
        <dbReference type="ARBA" id="ARBA00022692"/>
    </source>
</evidence>
<keyword evidence="10" id="KW-1185">Reference proteome</keyword>
<dbReference type="InterPro" id="IPR036412">
    <property type="entry name" value="HAD-like_sf"/>
</dbReference>
<dbReference type="InterPro" id="IPR036163">
    <property type="entry name" value="HMA_dom_sf"/>
</dbReference>
<dbReference type="Gene3D" id="2.70.150.10">
    <property type="entry name" value="Calcium-transporting ATPase, cytoplasmic transduction domain A"/>
    <property type="match status" value="1"/>
</dbReference>
<evidence type="ECO:0000256" key="7">
    <source>
        <dbReference type="SAM" id="MobiDB-lite"/>
    </source>
</evidence>
<evidence type="ECO:0000313" key="9">
    <source>
        <dbReference type="EMBL" id="EMD68038.1"/>
    </source>
</evidence>
<dbReference type="InterPro" id="IPR018303">
    <property type="entry name" value="ATPase_P-typ_P_site"/>
</dbReference>
<keyword evidence="5 6" id="KW-0472">Membrane</keyword>
<feature type="region of interest" description="Disordered" evidence="7">
    <location>
        <begin position="1282"/>
        <end position="1304"/>
    </location>
</feature>
<dbReference type="SUPFAM" id="SSF55008">
    <property type="entry name" value="HMA, heavy metal-associated domain"/>
    <property type="match status" value="1"/>
</dbReference>
<dbReference type="Proteomes" id="UP000016934">
    <property type="component" value="Unassembled WGS sequence"/>
</dbReference>
<feature type="region of interest" description="Disordered" evidence="7">
    <location>
        <begin position="1"/>
        <end position="113"/>
    </location>
</feature>
<dbReference type="EMBL" id="KB445638">
    <property type="protein sequence ID" value="EMD68038.1"/>
    <property type="molecule type" value="Genomic_DNA"/>
</dbReference>